<dbReference type="EMBL" id="JBGMDY010000001">
    <property type="protein sequence ID" value="KAL2348407.1"/>
    <property type="molecule type" value="Genomic_DNA"/>
</dbReference>
<proteinExistence type="predicted"/>
<comment type="caution">
    <text evidence="1">The sequence shown here is derived from an EMBL/GenBank/DDBJ whole genome shotgun (WGS) entry which is preliminary data.</text>
</comment>
<evidence type="ECO:0000313" key="1">
    <source>
        <dbReference type="EMBL" id="KAL2348407.1"/>
    </source>
</evidence>
<protein>
    <submittedName>
        <fullName evidence="1">Uncharacterized protein</fullName>
    </submittedName>
</protein>
<reference evidence="1 2" key="1">
    <citation type="submission" date="2024-08" db="EMBL/GenBank/DDBJ databases">
        <title>Insights into the chromosomal genome structure of Flemingia macrophylla.</title>
        <authorList>
            <person name="Ding Y."/>
            <person name="Zhao Y."/>
            <person name="Bi W."/>
            <person name="Wu M."/>
            <person name="Zhao G."/>
            <person name="Gong Y."/>
            <person name="Li W."/>
            <person name="Zhang P."/>
        </authorList>
    </citation>
    <scope>NUCLEOTIDE SEQUENCE [LARGE SCALE GENOMIC DNA]</scope>
    <source>
        <strain evidence="1">DYQJB</strain>
        <tissue evidence="1">Leaf</tissue>
    </source>
</reference>
<name>A0ABD1NL77_9FABA</name>
<accession>A0ABD1NL77</accession>
<dbReference type="AlphaFoldDB" id="A0ABD1NL77"/>
<organism evidence="1 2">
    <name type="scientific">Flemingia macrophylla</name>
    <dbReference type="NCBI Taxonomy" id="520843"/>
    <lineage>
        <taxon>Eukaryota</taxon>
        <taxon>Viridiplantae</taxon>
        <taxon>Streptophyta</taxon>
        <taxon>Embryophyta</taxon>
        <taxon>Tracheophyta</taxon>
        <taxon>Spermatophyta</taxon>
        <taxon>Magnoliopsida</taxon>
        <taxon>eudicotyledons</taxon>
        <taxon>Gunneridae</taxon>
        <taxon>Pentapetalae</taxon>
        <taxon>rosids</taxon>
        <taxon>fabids</taxon>
        <taxon>Fabales</taxon>
        <taxon>Fabaceae</taxon>
        <taxon>Papilionoideae</taxon>
        <taxon>50 kb inversion clade</taxon>
        <taxon>NPAAA clade</taxon>
        <taxon>indigoferoid/millettioid clade</taxon>
        <taxon>Phaseoleae</taxon>
        <taxon>Flemingia</taxon>
    </lineage>
</organism>
<sequence>MNPNNFPGVLQLPSAVGFPKSLPLALDFWVGSSYLSSLPHTTLLSDIQLLISPLPEPPKEKKK</sequence>
<evidence type="ECO:0000313" key="2">
    <source>
        <dbReference type="Proteomes" id="UP001603857"/>
    </source>
</evidence>
<dbReference type="Proteomes" id="UP001603857">
    <property type="component" value="Unassembled WGS sequence"/>
</dbReference>
<gene>
    <name evidence="1" type="ORF">Fmac_002407</name>
</gene>
<keyword evidence="2" id="KW-1185">Reference proteome</keyword>